<proteinExistence type="predicted"/>
<protein>
    <submittedName>
        <fullName evidence="1">Uncharacterized protein</fullName>
    </submittedName>
</protein>
<name>A0A1J5PH17_9ZZZZ</name>
<reference evidence="1" key="1">
    <citation type="submission" date="2016-10" db="EMBL/GenBank/DDBJ databases">
        <title>Sequence of Gallionella enrichment culture.</title>
        <authorList>
            <person name="Poehlein A."/>
            <person name="Muehling M."/>
            <person name="Daniel R."/>
        </authorList>
    </citation>
    <scope>NUCLEOTIDE SEQUENCE</scope>
</reference>
<evidence type="ECO:0000313" key="1">
    <source>
        <dbReference type="EMBL" id="OIQ64555.1"/>
    </source>
</evidence>
<organism evidence="1">
    <name type="scientific">mine drainage metagenome</name>
    <dbReference type="NCBI Taxonomy" id="410659"/>
    <lineage>
        <taxon>unclassified sequences</taxon>
        <taxon>metagenomes</taxon>
        <taxon>ecological metagenomes</taxon>
    </lineage>
</organism>
<sequence length="91" mass="10427">MLHYSYRTFSDVLVKIDRYSTASAQQAFVQGRRASIPGALGHGFWAFVKTYLLKAGFLDGRYGLALAIANAQVSYYRHLKLWQLWQSQHQS</sequence>
<gene>
    <name evidence="1" type="ORF">GALL_538930</name>
</gene>
<accession>A0A1J5PH17</accession>
<comment type="caution">
    <text evidence="1">The sequence shown here is derived from an EMBL/GenBank/DDBJ whole genome shotgun (WGS) entry which is preliminary data.</text>
</comment>
<dbReference type="EMBL" id="MLJW01008023">
    <property type="protein sequence ID" value="OIQ64555.1"/>
    <property type="molecule type" value="Genomic_DNA"/>
</dbReference>
<dbReference type="AlphaFoldDB" id="A0A1J5PH17"/>